<sequence length="66" mass="7050">MSKPVVDINDLASYAAEVFGNADLAKRWLEASHALLGETPLQRAISPEGLSQVVAILINIEHGLPV</sequence>
<keyword evidence="3" id="KW-1185">Reference proteome</keyword>
<dbReference type="InterPro" id="IPR024467">
    <property type="entry name" value="Xre/MbcA/ParS-like_toxin-bd"/>
</dbReference>
<name>A0A1W1XZS4_9NEIS</name>
<organism evidence="2 3">
    <name type="scientific">Andreprevotia lacus DSM 23236</name>
    <dbReference type="NCBI Taxonomy" id="1121001"/>
    <lineage>
        <taxon>Bacteria</taxon>
        <taxon>Pseudomonadati</taxon>
        <taxon>Pseudomonadota</taxon>
        <taxon>Betaproteobacteria</taxon>
        <taxon>Neisseriales</taxon>
        <taxon>Chitinibacteraceae</taxon>
        <taxon>Andreprevotia</taxon>
    </lineage>
</organism>
<dbReference type="Proteomes" id="UP000192761">
    <property type="component" value="Unassembled WGS sequence"/>
</dbReference>
<evidence type="ECO:0000313" key="2">
    <source>
        <dbReference type="EMBL" id="SMC29413.1"/>
    </source>
</evidence>
<dbReference type="EMBL" id="FWXD01000034">
    <property type="protein sequence ID" value="SMC29413.1"/>
    <property type="molecule type" value="Genomic_DNA"/>
</dbReference>
<dbReference type="OrthoDB" id="8595277at2"/>
<accession>A0A1W1XZS4</accession>
<gene>
    <name evidence="2" type="ORF">SAMN02745857_03824</name>
</gene>
<dbReference type="AlphaFoldDB" id="A0A1W1XZS4"/>
<proteinExistence type="predicted"/>
<feature type="domain" description="Antitoxin Xre/MbcA/ParS-like toxin-binding" evidence="1">
    <location>
        <begin position="15"/>
        <end position="63"/>
    </location>
</feature>
<evidence type="ECO:0000259" key="1">
    <source>
        <dbReference type="Pfam" id="PF09722"/>
    </source>
</evidence>
<dbReference type="Pfam" id="PF09722">
    <property type="entry name" value="Xre_MbcA_ParS_C"/>
    <property type="match status" value="1"/>
</dbReference>
<dbReference type="RefSeq" id="WP_084092760.1">
    <property type="nucleotide sequence ID" value="NZ_FWXD01000034.1"/>
</dbReference>
<evidence type="ECO:0000313" key="3">
    <source>
        <dbReference type="Proteomes" id="UP000192761"/>
    </source>
</evidence>
<protein>
    <recommendedName>
        <fullName evidence="1">Antitoxin Xre/MbcA/ParS-like toxin-binding domain-containing protein</fullName>
    </recommendedName>
</protein>
<reference evidence="2 3" key="1">
    <citation type="submission" date="2017-04" db="EMBL/GenBank/DDBJ databases">
        <authorList>
            <person name="Afonso C.L."/>
            <person name="Miller P.J."/>
            <person name="Scott M.A."/>
            <person name="Spackman E."/>
            <person name="Goraichik I."/>
            <person name="Dimitrov K.M."/>
            <person name="Suarez D.L."/>
            <person name="Swayne D.E."/>
        </authorList>
    </citation>
    <scope>NUCLEOTIDE SEQUENCE [LARGE SCALE GENOMIC DNA]</scope>
    <source>
        <strain evidence="2 3">DSM 23236</strain>
    </source>
</reference>